<reference evidence="1" key="1">
    <citation type="submission" date="2022-04" db="EMBL/GenBank/DDBJ databases">
        <title>Genome of the entomopathogenic fungus Entomophthora muscae.</title>
        <authorList>
            <person name="Elya C."/>
            <person name="Lovett B.R."/>
            <person name="Lee E."/>
            <person name="Macias A.M."/>
            <person name="Hajek A.E."/>
            <person name="De Bivort B.L."/>
            <person name="Kasson M.T."/>
            <person name="De Fine Licht H.H."/>
            <person name="Stajich J.E."/>
        </authorList>
    </citation>
    <scope>NUCLEOTIDE SEQUENCE</scope>
    <source>
        <strain evidence="1">Berkeley</strain>
    </source>
</reference>
<name>A0ACC2UJ74_9FUNG</name>
<gene>
    <name evidence="1" type="primary">cwf19_1</name>
    <name evidence="1" type="ORF">DSO57_1004155</name>
</gene>
<proteinExistence type="predicted"/>
<dbReference type="EMBL" id="QTSX02000720">
    <property type="protein sequence ID" value="KAJ9086432.1"/>
    <property type="molecule type" value="Genomic_DNA"/>
</dbReference>
<evidence type="ECO:0000313" key="1">
    <source>
        <dbReference type="EMBL" id="KAJ9086432.1"/>
    </source>
</evidence>
<accession>A0ACC2UJ74</accession>
<protein>
    <submittedName>
        <fullName evidence="1">Pre-mRNA-splicing factor cwf19</fullName>
    </submittedName>
</protein>
<evidence type="ECO:0000313" key="2">
    <source>
        <dbReference type="Proteomes" id="UP001165960"/>
    </source>
</evidence>
<keyword evidence="2" id="KW-1185">Reference proteome</keyword>
<comment type="caution">
    <text evidence="1">The sequence shown here is derived from an EMBL/GenBank/DDBJ whole genome shotgun (WGS) entry which is preliminary data.</text>
</comment>
<organism evidence="1 2">
    <name type="scientific">Entomophthora muscae</name>
    <dbReference type="NCBI Taxonomy" id="34485"/>
    <lineage>
        <taxon>Eukaryota</taxon>
        <taxon>Fungi</taxon>
        <taxon>Fungi incertae sedis</taxon>
        <taxon>Zoopagomycota</taxon>
        <taxon>Entomophthoromycotina</taxon>
        <taxon>Entomophthoromycetes</taxon>
        <taxon>Entomophthorales</taxon>
        <taxon>Entomophthoraceae</taxon>
        <taxon>Entomophthora</taxon>
    </lineage>
</organism>
<sequence length="560" mass="64115">MDRYNRSDDESSYSSRKHTSQYEVSPRDRSERTKHDRSNILDKRDPSDNEIDSSENSDSHSKRHKSEKKSRSSKKKSKSKHKKKHSHKEHKHKKEKKLYYESGEEVNDLLEEESSKVKESKEPKIERESWMTMDGLELDAFTVVIFDSSLAINQQQSCNDSLSQDSRNAAVNISSVASLKSEGAVSIDSLNVLQARILKAQLMGSSNLAALEEEYELALASHKAGEKRNRSVVPSFDVRGKYVDIGTSSRPGGKTKEQDSGSALDQDIQALIQQEKYSTSKDHYDQLARNISKDSRYENTEEYQDERSSQLATHKHRSEYQKRMIATSDYKKTKRALDNCIFCSKDESSPAAPIVSMGHHVYLALTSNSELVPGHCLIVPGEHLLTSLDAEDSTWLEIRNFMKCLMQMFAEQDKGVVFIETVLNLANCYHTVIECIPLPWGDADDAPAYFKEGLLEADEEWSRHSKVIDTKERTFRGSMTSQLPYFHVWFHPDGGYGHIIEDPARFPRYFGHEIIAGILNIDPMVWRRPTKYSLSEGKSRVEEFKTKNGWDKFDWTKMLD</sequence>
<dbReference type="Proteomes" id="UP001165960">
    <property type="component" value="Unassembled WGS sequence"/>
</dbReference>